<dbReference type="GO" id="GO:1990961">
    <property type="term" value="P:xenobiotic detoxification by transmembrane export across the plasma membrane"/>
    <property type="evidence" value="ECO:0007669"/>
    <property type="project" value="InterPro"/>
</dbReference>
<keyword evidence="5 10" id="KW-0813">Transport</keyword>
<proteinExistence type="inferred from homology"/>
<comment type="similarity">
    <text evidence="3 10">Belongs to the major facilitator superfamily. Bcr/CmlA family.</text>
</comment>
<feature type="transmembrane region" description="Helical" evidence="10">
    <location>
        <begin position="158"/>
        <end position="177"/>
    </location>
</feature>
<organism evidence="12 13">
    <name type="scientific">Alitibacter langaaensis DSM 22999</name>
    <dbReference type="NCBI Taxonomy" id="1122935"/>
    <lineage>
        <taxon>Bacteria</taxon>
        <taxon>Pseudomonadati</taxon>
        <taxon>Pseudomonadota</taxon>
        <taxon>Gammaproteobacteria</taxon>
        <taxon>Pasteurellales</taxon>
        <taxon>Pasteurellaceae</taxon>
        <taxon>Alitibacter</taxon>
    </lineage>
</organism>
<evidence type="ECO:0000256" key="2">
    <source>
        <dbReference type="ARBA" id="ARBA00004651"/>
    </source>
</evidence>
<evidence type="ECO:0000256" key="9">
    <source>
        <dbReference type="ARBA" id="ARBA00023136"/>
    </source>
</evidence>
<dbReference type="PROSITE" id="PS00216">
    <property type="entry name" value="SUGAR_TRANSPORT_1"/>
    <property type="match status" value="1"/>
</dbReference>
<feature type="transmembrane region" description="Helical" evidence="10">
    <location>
        <begin position="100"/>
        <end position="119"/>
    </location>
</feature>
<feature type="transmembrane region" description="Helical" evidence="10">
    <location>
        <begin position="240"/>
        <end position="262"/>
    </location>
</feature>
<feature type="transmembrane region" description="Helical" evidence="10">
    <location>
        <begin position="189"/>
        <end position="207"/>
    </location>
</feature>
<dbReference type="CDD" id="cd17320">
    <property type="entry name" value="MFS_MdfA_MDR_like"/>
    <property type="match status" value="1"/>
</dbReference>
<dbReference type="PROSITE" id="PS50850">
    <property type="entry name" value="MFS"/>
    <property type="match status" value="1"/>
</dbReference>
<feature type="transmembrane region" description="Helical" evidence="10">
    <location>
        <begin position="326"/>
        <end position="349"/>
    </location>
</feature>
<evidence type="ECO:0000256" key="4">
    <source>
        <dbReference type="ARBA" id="ARBA00007520"/>
    </source>
</evidence>
<dbReference type="PANTHER" id="PTHR43124:SF3">
    <property type="entry name" value="CHLORAMPHENICOL EFFLUX PUMP RV0191"/>
    <property type="match status" value="1"/>
</dbReference>
<dbReference type="NCBIfam" id="TIGR00710">
    <property type="entry name" value="efflux_Bcr_CflA"/>
    <property type="match status" value="1"/>
</dbReference>
<comment type="caution">
    <text evidence="12">The sequence shown here is derived from an EMBL/GenBank/DDBJ whole genome shotgun (WGS) entry which is preliminary data.</text>
</comment>
<dbReference type="Pfam" id="PF07690">
    <property type="entry name" value="MFS_1"/>
    <property type="match status" value="1"/>
</dbReference>
<evidence type="ECO:0000256" key="5">
    <source>
        <dbReference type="ARBA" id="ARBA00022448"/>
    </source>
</evidence>
<evidence type="ECO:0000256" key="1">
    <source>
        <dbReference type="ARBA" id="ARBA00003279"/>
    </source>
</evidence>
<dbReference type="InterPro" id="IPR020846">
    <property type="entry name" value="MFS_dom"/>
</dbReference>
<keyword evidence="6" id="KW-1003">Cell membrane</keyword>
<dbReference type="InterPro" id="IPR004812">
    <property type="entry name" value="Efflux_drug-R_Bcr/CmlA"/>
</dbReference>
<evidence type="ECO:0000256" key="6">
    <source>
        <dbReference type="ARBA" id="ARBA00022475"/>
    </source>
</evidence>
<dbReference type="SUPFAM" id="SSF103473">
    <property type="entry name" value="MFS general substrate transporter"/>
    <property type="match status" value="1"/>
</dbReference>
<dbReference type="AlphaFoldDB" id="A0A2U0T5H1"/>
<dbReference type="PANTHER" id="PTHR43124">
    <property type="entry name" value="PURINE EFFLUX PUMP PBUE"/>
    <property type="match status" value="1"/>
</dbReference>
<feature type="transmembrane region" description="Helical" evidence="10">
    <location>
        <begin position="125"/>
        <end position="146"/>
    </location>
</feature>
<dbReference type="InterPro" id="IPR011701">
    <property type="entry name" value="MFS"/>
</dbReference>
<comment type="subcellular location">
    <subcellularLocation>
        <location evidence="10">Cell inner membrane</location>
        <topology evidence="10">Multi-pass membrane protein</topology>
    </subcellularLocation>
    <subcellularLocation>
        <location evidence="2">Cell membrane</location>
        <topology evidence="2">Multi-pass membrane protein</topology>
    </subcellularLocation>
</comment>
<keyword evidence="13" id="KW-1185">Reference proteome</keyword>
<feature type="transmembrane region" description="Helical" evidence="10">
    <location>
        <begin position="69"/>
        <end position="88"/>
    </location>
</feature>
<keyword evidence="8 10" id="KW-1133">Transmembrane helix</keyword>
<feature type="transmembrane region" description="Helical" evidence="10">
    <location>
        <begin position="268"/>
        <end position="290"/>
    </location>
</feature>
<dbReference type="Gene3D" id="1.20.1720.10">
    <property type="entry name" value="Multidrug resistance protein D"/>
    <property type="match status" value="1"/>
</dbReference>
<evidence type="ECO:0000256" key="10">
    <source>
        <dbReference type="RuleBase" id="RU365088"/>
    </source>
</evidence>
<comment type="function">
    <text evidence="1">Resistance to tetracycline by an active tetracycline efflux. This is an energy-dependent process that decreases the accumulation of the antibiotic in whole cells. This protein functions as a metal-tetracycline/H(+) antiporter.</text>
</comment>
<dbReference type="InterPro" id="IPR001958">
    <property type="entry name" value="Tet-R_TetA/multi-R_MdtG-like"/>
</dbReference>
<feature type="transmembrane region" description="Helical" evidence="10">
    <location>
        <begin position="302"/>
        <end position="320"/>
    </location>
</feature>
<evidence type="ECO:0000256" key="7">
    <source>
        <dbReference type="ARBA" id="ARBA00022692"/>
    </source>
</evidence>
<dbReference type="PRINTS" id="PR01035">
    <property type="entry name" value="TCRTETA"/>
</dbReference>
<name>A0A2U0T5H1_9PAST</name>
<gene>
    <name evidence="12" type="ORF">C8D76_10770</name>
</gene>
<dbReference type="Proteomes" id="UP000245909">
    <property type="component" value="Unassembled WGS sequence"/>
</dbReference>
<keyword evidence="7 10" id="KW-0812">Transmembrane</keyword>
<feature type="transmembrane region" description="Helical" evidence="10">
    <location>
        <begin position="32"/>
        <end position="49"/>
    </location>
</feature>
<dbReference type="GO" id="GO:0042910">
    <property type="term" value="F:xenobiotic transmembrane transporter activity"/>
    <property type="evidence" value="ECO:0007669"/>
    <property type="project" value="InterPro"/>
</dbReference>
<evidence type="ECO:0000313" key="12">
    <source>
        <dbReference type="EMBL" id="PVX38849.1"/>
    </source>
</evidence>
<sequence length="411" mass="44272">MVENKQVFRPFFISNAFIFTKLTMMKKANSKFFLVLLLGVLSAFGPFVVDLYLPSLPQLAAFFQTHTSMTQLTLTTAMFGLAGGQLLLGPLSDKFGRKKPLIASLLVYIATTIAIIFSPNIQTMIVLRIVQGLSSAGSVVISRAVATDLYRGREMTRFFGLLMAINGVAPVVSPVLGSLLLDLLGWKGIFAFLACIGVIVTLFSLRLQKSLSPENRLQGSILATFSTFGKIIKNHQFMRYVGIESFLFAGMFAYIAASPFILQSVYGLSALAFSLCFGANGAALAMGSALGGKFSNPTALRFGVLGFGIAVFYTAATLFIQPHWFWVELGFFVMLFTTGLPMPAISALAMESERQYAGAASAVLGCTPFLLGGIVSPLVGMGDIFIASAIAIIICALIALAIYWRAKREII</sequence>
<dbReference type="EMBL" id="QENU01000007">
    <property type="protein sequence ID" value="PVX38849.1"/>
    <property type="molecule type" value="Genomic_DNA"/>
</dbReference>
<feature type="domain" description="Major facilitator superfamily (MFS) profile" evidence="11">
    <location>
        <begin position="31"/>
        <end position="407"/>
    </location>
</feature>
<dbReference type="InterPro" id="IPR036259">
    <property type="entry name" value="MFS_trans_sf"/>
</dbReference>
<feature type="transmembrane region" description="Helical" evidence="10">
    <location>
        <begin position="384"/>
        <end position="404"/>
    </location>
</feature>
<accession>A0A2U0T5H1</accession>
<evidence type="ECO:0000313" key="13">
    <source>
        <dbReference type="Proteomes" id="UP000245909"/>
    </source>
</evidence>
<evidence type="ECO:0000259" key="11">
    <source>
        <dbReference type="PROSITE" id="PS50850"/>
    </source>
</evidence>
<feature type="transmembrane region" description="Helical" evidence="10">
    <location>
        <begin position="356"/>
        <end position="378"/>
    </location>
</feature>
<evidence type="ECO:0000256" key="8">
    <source>
        <dbReference type="ARBA" id="ARBA00022989"/>
    </source>
</evidence>
<protein>
    <recommendedName>
        <fullName evidence="10">Bcr/CflA family efflux transporter</fullName>
    </recommendedName>
</protein>
<comment type="similarity">
    <text evidence="4">Belongs to the major facilitator superfamily. TCR/Tet family.</text>
</comment>
<dbReference type="InterPro" id="IPR005829">
    <property type="entry name" value="Sugar_transporter_CS"/>
</dbReference>
<dbReference type="InterPro" id="IPR050189">
    <property type="entry name" value="MFS_Efflux_Transporters"/>
</dbReference>
<keyword evidence="9 10" id="KW-0472">Membrane</keyword>
<dbReference type="GO" id="GO:0005886">
    <property type="term" value="C:plasma membrane"/>
    <property type="evidence" value="ECO:0007669"/>
    <property type="project" value="UniProtKB-SubCell"/>
</dbReference>
<reference evidence="12 13" key="1">
    <citation type="submission" date="2018-05" db="EMBL/GenBank/DDBJ databases">
        <title>Genomic Encyclopedia of Type Strains, Phase IV (KMG-IV): sequencing the most valuable type-strain genomes for metagenomic binning, comparative biology and taxonomic classification.</title>
        <authorList>
            <person name="Goeker M."/>
        </authorList>
    </citation>
    <scope>NUCLEOTIDE SEQUENCE [LARGE SCALE GENOMIC DNA]</scope>
    <source>
        <strain evidence="12 13">DSM 22999</strain>
    </source>
</reference>
<keyword evidence="10" id="KW-0997">Cell inner membrane</keyword>
<evidence type="ECO:0000256" key="3">
    <source>
        <dbReference type="ARBA" id="ARBA00006236"/>
    </source>
</evidence>